<gene>
    <name evidence="1" type="ORF">STAFG_6892</name>
</gene>
<proteinExistence type="predicted"/>
<comment type="caution">
    <text evidence="1">The sequence shown here is derived from an EMBL/GenBank/DDBJ whole genome shotgun (WGS) entry which is preliminary data.</text>
</comment>
<dbReference type="HOGENOM" id="CLU_3405658_0_0_11"/>
<accession>S4MHK8</accession>
<dbReference type="Proteomes" id="UP000015001">
    <property type="component" value="Unassembled WGS sequence"/>
</dbReference>
<evidence type="ECO:0000313" key="2">
    <source>
        <dbReference type="Proteomes" id="UP000015001"/>
    </source>
</evidence>
<dbReference type="AlphaFoldDB" id="S4MHK8"/>
<name>S4MHK8_9ACTN</name>
<sequence>MATVIAYRCSVDQLRTDLRRLTGLHFDRHR</sequence>
<protein>
    <submittedName>
        <fullName evidence="1">Uncharacterized protein</fullName>
    </submittedName>
</protein>
<evidence type="ECO:0000313" key="1">
    <source>
        <dbReference type="EMBL" id="EPJ36031.1"/>
    </source>
</evidence>
<keyword evidence="2" id="KW-1185">Reference proteome</keyword>
<organism evidence="1 2">
    <name type="scientific">Streptomyces afghaniensis 772</name>
    <dbReference type="NCBI Taxonomy" id="1283301"/>
    <lineage>
        <taxon>Bacteria</taxon>
        <taxon>Bacillati</taxon>
        <taxon>Actinomycetota</taxon>
        <taxon>Actinomycetes</taxon>
        <taxon>Kitasatosporales</taxon>
        <taxon>Streptomycetaceae</taxon>
        <taxon>Streptomyces</taxon>
    </lineage>
</organism>
<reference evidence="1 2" key="1">
    <citation type="submission" date="2013-02" db="EMBL/GenBank/DDBJ databases">
        <title>Draft Genome Sequence of Streptomyces afghaniensis, Which Produces Compounds of the Julimycin B-Complex.</title>
        <authorList>
            <person name="Gruening B.A."/>
            <person name="Praeg A."/>
            <person name="Erxleben A."/>
            <person name="Guenther S."/>
            <person name="Fiedler H.-P."/>
            <person name="Goodfellow M."/>
            <person name="Mueller M."/>
        </authorList>
    </citation>
    <scope>NUCLEOTIDE SEQUENCE [LARGE SCALE GENOMIC DNA]</scope>
    <source>
        <strain evidence="1 2">772</strain>
    </source>
</reference>
<dbReference type="EMBL" id="AOPY01001586">
    <property type="protein sequence ID" value="EPJ36031.1"/>
    <property type="molecule type" value="Genomic_DNA"/>
</dbReference>